<feature type="compositionally biased region" description="Low complexity" evidence="1">
    <location>
        <begin position="304"/>
        <end position="321"/>
    </location>
</feature>
<feature type="region of interest" description="Disordered" evidence="1">
    <location>
        <begin position="291"/>
        <end position="645"/>
    </location>
</feature>
<feature type="compositionally biased region" description="Basic and acidic residues" evidence="1">
    <location>
        <begin position="587"/>
        <end position="604"/>
    </location>
</feature>
<feature type="compositionally biased region" description="Basic and acidic residues" evidence="1">
    <location>
        <begin position="519"/>
        <end position="533"/>
    </location>
</feature>
<dbReference type="InterPro" id="IPR049403">
    <property type="entry name" value="Ebp1_C"/>
</dbReference>
<dbReference type="EMBL" id="FWEW01000274">
    <property type="protein sequence ID" value="SLM34333.1"/>
    <property type="molecule type" value="Genomic_DNA"/>
</dbReference>
<sequence>MFRKTSTSVSISKPLATPHKTPKAHQVDLSNTDARLKRISDKILPKSPYLLTVPSGPSSRPTPRQPSEWQKGSPFAPDEAPLQYLSFLSRDWNDGLLRAVGGWDNEKGEMMDSATIRPNGARSGTNTPQPGGGPKKKISLSDYKSKAAGIAVVKPPPKVPETIVALPEVNGTSAPTEKPLKPPEVSQHGQKRPLEATTDDSKKSALSETKDTTPPAKKARLSPPRSSTSEKPKPQQTKKSLALPRLLSPTLPLALPPLLSPTLPLALPPLLSPTLPPSIEEELSKILKSPLYLNGNSGHKKTDSGTSSTSEKKSSSSQKLSPPAIEEAKASQKNNSTAADGKPANKSLCGTAIPVKVPQNNSKLAELPKASFDTKQRISTLNAAERPTKLPGSVGAKPSQRSDSSARKEPVIPTKAAPKAAKETKILKFKIPKSRRTDFRRIVYMKPRPKKADPGSIVRREDREESSKDKLMGNDKLSTSDKDRDRHRQDLDSSKNIGEVRKDRSEHLVKQTPGAKNGTADRTKAVEKRRRSDDEGEAVEPASKRPKPPTALDLTQKPRTPIPKPFRSPALSQQGSAQKPHVSTPMRDVKGVGMRRIESAEGDAKTPQGRVGTPTAPGSAEKSNRNGRSASNTSSATTNSHPGWAEEASAWKAENKKYIELGRALKHDADPLINPKDQQGKADPNDEKVGAAIAIETVLSYMLAFIANDEVSRLYRRPRDLKGWETLPPYIQYLKPRIRQYTLLYGLCLQLEALCREIIHTANLERLDREALPIPTAADATHVPTPGTADSDLATAAADATTTKTSPYQAYLNFKSQAVDNARRAQKLWVEGTSKLSVVALQQSFPATWEAKAKVPLAWTAEGNGAGESAGAEKLVPGRLAGEFYLPLGAASLPIEGARAGYSVLREWCEGEGVRWEPKLRL</sequence>
<feature type="region of interest" description="Disordered" evidence="1">
    <location>
        <begin position="1"/>
        <end position="33"/>
    </location>
</feature>
<reference evidence="4" key="1">
    <citation type="submission" date="2017-03" db="EMBL/GenBank/DDBJ databases">
        <authorList>
            <person name="Sharma R."/>
            <person name="Thines M."/>
        </authorList>
    </citation>
    <scope>NUCLEOTIDE SEQUENCE [LARGE SCALE GENOMIC DNA]</scope>
</reference>
<dbReference type="Proteomes" id="UP000192927">
    <property type="component" value="Unassembled WGS sequence"/>
</dbReference>
<feature type="compositionally biased region" description="Polar residues" evidence="1">
    <location>
        <begin position="1"/>
        <end position="11"/>
    </location>
</feature>
<feature type="compositionally biased region" description="Polar residues" evidence="1">
    <location>
        <begin position="55"/>
        <end position="70"/>
    </location>
</feature>
<proteinExistence type="predicted"/>
<evidence type="ECO:0000256" key="1">
    <source>
        <dbReference type="SAM" id="MobiDB-lite"/>
    </source>
</evidence>
<evidence type="ECO:0000313" key="4">
    <source>
        <dbReference type="Proteomes" id="UP000192927"/>
    </source>
</evidence>
<feature type="domain" description="Ell binding protein Ebp1 C-terminal" evidence="2">
    <location>
        <begin position="666"/>
        <end position="769"/>
    </location>
</feature>
<keyword evidence="4" id="KW-1185">Reference proteome</keyword>
<feature type="compositionally biased region" description="Low complexity" evidence="1">
    <location>
        <begin position="240"/>
        <end position="253"/>
    </location>
</feature>
<feature type="compositionally biased region" description="Basic and acidic residues" evidence="1">
    <location>
        <begin position="450"/>
        <end position="509"/>
    </location>
</feature>
<dbReference type="Pfam" id="PF21204">
    <property type="entry name" value="Ebp1_C"/>
    <property type="match status" value="1"/>
</dbReference>
<dbReference type="AlphaFoldDB" id="A0A1W5CU15"/>
<evidence type="ECO:0000259" key="2">
    <source>
        <dbReference type="Pfam" id="PF21204"/>
    </source>
</evidence>
<accession>A0A1W5CU15</accession>
<evidence type="ECO:0000313" key="3">
    <source>
        <dbReference type="EMBL" id="SLM34333.1"/>
    </source>
</evidence>
<feature type="compositionally biased region" description="Pro residues" evidence="1">
    <location>
        <begin position="266"/>
        <end position="276"/>
    </location>
</feature>
<feature type="compositionally biased region" description="Low complexity" evidence="1">
    <location>
        <begin position="626"/>
        <end position="640"/>
    </location>
</feature>
<organism evidence="3 4">
    <name type="scientific">Lasallia pustulata</name>
    <dbReference type="NCBI Taxonomy" id="136370"/>
    <lineage>
        <taxon>Eukaryota</taxon>
        <taxon>Fungi</taxon>
        <taxon>Dikarya</taxon>
        <taxon>Ascomycota</taxon>
        <taxon>Pezizomycotina</taxon>
        <taxon>Lecanoromycetes</taxon>
        <taxon>OSLEUM clade</taxon>
        <taxon>Umbilicariomycetidae</taxon>
        <taxon>Umbilicariales</taxon>
        <taxon>Umbilicariaceae</taxon>
        <taxon>Lasallia</taxon>
    </lineage>
</organism>
<feature type="region of interest" description="Disordered" evidence="1">
    <location>
        <begin position="47"/>
        <end position="77"/>
    </location>
</feature>
<feature type="compositionally biased region" description="Basic and acidic residues" evidence="1">
    <location>
        <begin position="199"/>
        <end position="211"/>
    </location>
</feature>
<name>A0A1W5CU15_9LECA</name>
<feature type="region of interest" description="Disordered" evidence="1">
    <location>
        <begin position="104"/>
        <end position="277"/>
    </location>
</feature>
<protein>
    <recommendedName>
        <fullName evidence="2">Ell binding protein Ebp1 C-terminal domain-containing protein</fullName>
    </recommendedName>
</protein>